<dbReference type="RefSeq" id="WP_345128062.1">
    <property type="nucleotide sequence ID" value="NZ_BAABAT010000008.1"/>
</dbReference>
<dbReference type="Gene3D" id="1.10.490.110">
    <property type="entry name" value="Uncharacterized conserved protein DUF2267"/>
    <property type="match status" value="2"/>
</dbReference>
<name>A0ABP8D8C3_9ACTN</name>
<evidence type="ECO:0000256" key="1">
    <source>
        <dbReference type="SAM" id="MobiDB-lite"/>
    </source>
</evidence>
<gene>
    <name evidence="2" type="ORF">GCM10022255_035860</name>
</gene>
<keyword evidence="3" id="KW-1185">Reference proteome</keyword>
<evidence type="ECO:0008006" key="4">
    <source>
        <dbReference type="Google" id="ProtNLM"/>
    </source>
</evidence>
<evidence type="ECO:0000313" key="3">
    <source>
        <dbReference type="Proteomes" id="UP001500620"/>
    </source>
</evidence>
<organism evidence="2 3">
    <name type="scientific">Dactylosporangium darangshiense</name>
    <dbReference type="NCBI Taxonomy" id="579108"/>
    <lineage>
        <taxon>Bacteria</taxon>
        <taxon>Bacillati</taxon>
        <taxon>Actinomycetota</taxon>
        <taxon>Actinomycetes</taxon>
        <taxon>Micromonosporales</taxon>
        <taxon>Micromonosporaceae</taxon>
        <taxon>Dactylosporangium</taxon>
    </lineage>
</organism>
<accession>A0ABP8D8C3</accession>
<reference evidence="3" key="1">
    <citation type="journal article" date="2019" name="Int. J. Syst. Evol. Microbiol.">
        <title>The Global Catalogue of Microorganisms (GCM) 10K type strain sequencing project: providing services to taxonomists for standard genome sequencing and annotation.</title>
        <authorList>
            <consortium name="The Broad Institute Genomics Platform"/>
            <consortium name="The Broad Institute Genome Sequencing Center for Infectious Disease"/>
            <person name="Wu L."/>
            <person name="Ma J."/>
        </authorList>
    </citation>
    <scope>NUCLEOTIDE SEQUENCE [LARGE SCALE GENOMIC DNA]</scope>
    <source>
        <strain evidence="3">JCM 17441</strain>
    </source>
</reference>
<dbReference type="InterPro" id="IPR018727">
    <property type="entry name" value="DUF2267"/>
</dbReference>
<dbReference type="EMBL" id="BAABAT010000008">
    <property type="protein sequence ID" value="GAA4249886.1"/>
    <property type="molecule type" value="Genomic_DNA"/>
</dbReference>
<dbReference type="Pfam" id="PF10025">
    <property type="entry name" value="DUF2267"/>
    <property type="match status" value="2"/>
</dbReference>
<dbReference type="InterPro" id="IPR038282">
    <property type="entry name" value="DUF2267_sf"/>
</dbReference>
<feature type="region of interest" description="Disordered" evidence="1">
    <location>
        <begin position="130"/>
        <end position="166"/>
    </location>
</feature>
<dbReference type="Proteomes" id="UP001500620">
    <property type="component" value="Unassembled WGS sequence"/>
</dbReference>
<evidence type="ECO:0000313" key="2">
    <source>
        <dbReference type="EMBL" id="GAA4249886.1"/>
    </source>
</evidence>
<sequence>MDHDTFTGIVARGSGLDPHQAQRTANAVLETLAMRVGRSHLEDLQTRLPAELGPAIQRGIVLGQGRSHRMPVEDFLDEIARREGDATREQAAARARAVFAAIRASAGERSFRETAAQLPKEYESLLDATPDGPVLRGGEAPGGTVPAPGPVEYPGPSQSTPGGPVRLGGRSTEAAAVGPLEPPREYAGPLTAGEFAGLVAERARLGRERATVACEAVLEALALRIPERRVEGLRPFVPPPLHPPLQRGVERGRGGARRTDLADLLDEVAVREGPDATSEDAAAHARAVLSVLRDIAGAEEFRDTMAQLPADYDTIVPRLTGPGPRVR</sequence>
<proteinExistence type="predicted"/>
<protein>
    <recommendedName>
        <fullName evidence="4">DUF2267 domain-containing protein</fullName>
    </recommendedName>
</protein>
<comment type="caution">
    <text evidence="2">The sequence shown here is derived from an EMBL/GenBank/DDBJ whole genome shotgun (WGS) entry which is preliminary data.</text>
</comment>